<dbReference type="Pfam" id="PF01593">
    <property type="entry name" value="Amino_oxidase"/>
    <property type="match status" value="1"/>
</dbReference>
<protein>
    <recommendedName>
        <fullName evidence="7 12">Coproporphyrinogen III oxidase</fullName>
        <ecNumber evidence="6 12">1.3.3.15</ecNumber>
    </recommendedName>
</protein>
<dbReference type="InterPro" id="IPR004572">
    <property type="entry name" value="Protoporphyrinogen_oxidase"/>
</dbReference>
<evidence type="ECO:0000256" key="4">
    <source>
        <dbReference type="ARBA" id="ARBA00004744"/>
    </source>
</evidence>
<evidence type="ECO:0000256" key="6">
    <source>
        <dbReference type="ARBA" id="ARBA00012402"/>
    </source>
</evidence>
<keyword evidence="10 12" id="KW-0560">Oxidoreductase</keyword>
<evidence type="ECO:0000256" key="11">
    <source>
        <dbReference type="ARBA" id="ARBA00023133"/>
    </source>
</evidence>
<dbReference type="InterPro" id="IPR002937">
    <property type="entry name" value="Amino_oxidase"/>
</dbReference>
<dbReference type="EC" id="1.3.3.15" evidence="6 12"/>
<proteinExistence type="inferred from homology"/>
<dbReference type="SUPFAM" id="SSF54373">
    <property type="entry name" value="FAD-linked reductases, C-terminal domain"/>
    <property type="match status" value="1"/>
</dbReference>
<evidence type="ECO:0000256" key="5">
    <source>
        <dbReference type="ARBA" id="ARBA00008310"/>
    </source>
</evidence>
<evidence type="ECO:0000259" key="14">
    <source>
        <dbReference type="Pfam" id="PF01593"/>
    </source>
</evidence>
<organism evidence="15 16">
    <name type="scientific">Streptomyces bambusae</name>
    <dbReference type="NCBI Taxonomy" id="1550616"/>
    <lineage>
        <taxon>Bacteria</taxon>
        <taxon>Bacillati</taxon>
        <taxon>Actinomycetota</taxon>
        <taxon>Actinomycetes</taxon>
        <taxon>Kitasatosporales</taxon>
        <taxon>Streptomycetaceae</taxon>
        <taxon>Streptomyces</taxon>
    </lineage>
</organism>
<sequence length="490" mass="50464">MSDTPNGPTANGPTANDPGPGPGHGPGHVVVIGGGISGLAAAHRLIESGARVTLLEASQWLGGKLRAGQIAGVPVDLGAEALFALRPEAVELARAVGLADALQPAATTAAAIWTRGTLHPMPKGHVMGVPGEAAPLAGLLSPEGLARIEQDRTLPRTELGDDVAIGSFVAERLGREVVDRLLEPLLDGVYAGDAHRISMRATVPHLFEAARAHDSLLDAVRSLQQHSTGKPPAGPVFMGIDGGIGRLPEAVADAVRSRGGTVLLNTPVLALARTSTGWLVRTARRTLSADHVVLAAPAEAASRLLAGEIPAAAAELAEIEYASPALVTLAFRRAGMPELPAGSGFLVPPVEGRTVKAATLLSHKWQWLSDAAPDLFVLRASVGRHGDERALYLDDADLVAAVRHDLAEATGLSDKPVATKVSRWHDGLPQYAVGHTARVQRIREAVAKLPGIRVCGAAYDGVGIANCVASGRRAADELAGGPVGEPGGSH</sequence>
<evidence type="ECO:0000313" key="16">
    <source>
        <dbReference type="Proteomes" id="UP000812013"/>
    </source>
</evidence>
<feature type="domain" description="Amine oxidase" evidence="14">
    <location>
        <begin position="36"/>
        <end position="478"/>
    </location>
</feature>
<evidence type="ECO:0000256" key="9">
    <source>
        <dbReference type="ARBA" id="ARBA00022827"/>
    </source>
</evidence>
<dbReference type="EMBL" id="WTFF01000005">
    <property type="protein sequence ID" value="MBW5480617.1"/>
    <property type="molecule type" value="Genomic_DNA"/>
</dbReference>
<dbReference type="RefSeq" id="WP_219664431.1">
    <property type="nucleotide sequence ID" value="NZ_WTFF01000005.1"/>
</dbReference>
<gene>
    <name evidence="15" type="primary">hemG</name>
    <name evidence="15" type="ORF">GPJ59_01535</name>
</gene>
<feature type="compositionally biased region" description="Polar residues" evidence="13">
    <location>
        <begin position="1"/>
        <end position="14"/>
    </location>
</feature>
<comment type="pathway">
    <text evidence="4 12">Porphyrin-containing compound metabolism; protoheme biosynthesis.</text>
</comment>
<evidence type="ECO:0000256" key="2">
    <source>
        <dbReference type="ARBA" id="ARBA00001974"/>
    </source>
</evidence>
<feature type="region of interest" description="Disordered" evidence="13">
    <location>
        <begin position="1"/>
        <end position="28"/>
    </location>
</feature>
<dbReference type="PANTHER" id="PTHR42923">
    <property type="entry name" value="PROTOPORPHYRINOGEN OXIDASE"/>
    <property type="match status" value="1"/>
</dbReference>
<evidence type="ECO:0000256" key="10">
    <source>
        <dbReference type="ARBA" id="ARBA00023002"/>
    </source>
</evidence>
<keyword evidence="16" id="KW-1185">Reference proteome</keyword>
<comment type="catalytic activity">
    <reaction evidence="1">
        <text>coproporphyrinogen III + 3 O2 = coproporphyrin III + 3 H2O2</text>
        <dbReference type="Rhea" id="RHEA:43436"/>
        <dbReference type="ChEBI" id="CHEBI:15379"/>
        <dbReference type="ChEBI" id="CHEBI:16240"/>
        <dbReference type="ChEBI" id="CHEBI:57309"/>
        <dbReference type="ChEBI" id="CHEBI:131725"/>
        <dbReference type="EC" id="1.3.3.15"/>
    </reaction>
    <physiologicalReaction direction="left-to-right" evidence="1">
        <dbReference type="Rhea" id="RHEA:43437"/>
    </physiologicalReaction>
</comment>
<comment type="caution">
    <text evidence="15">The sequence shown here is derived from an EMBL/GenBank/DDBJ whole genome shotgun (WGS) entry which is preliminary data.</text>
</comment>
<comment type="similarity">
    <text evidence="5 12">Belongs to the protoporphyrinogen/coproporphyrinogen oxidase family. Coproporphyrinogen III oxidase subfamily.</text>
</comment>
<keyword evidence="12" id="KW-0963">Cytoplasm</keyword>
<evidence type="ECO:0000256" key="1">
    <source>
        <dbReference type="ARBA" id="ARBA00001755"/>
    </source>
</evidence>
<comment type="cofactor">
    <cofactor evidence="2 12">
        <name>FAD</name>
        <dbReference type="ChEBI" id="CHEBI:57692"/>
    </cofactor>
</comment>
<dbReference type="NCBIfam" id="TIGR00562">
    <property type="entry name" value="proto_IX_ox"/>
    <property type="match status" value="1"/>
</dbReference>
<dbReference type="InterPro" id="IPR050464">
    <property type="entry name" value="Zeta_carotene_desat/Oxidored"/>
</dbReference>
<dbReference type="InterPro" id="IPR036188">
    <property type="entry name" value="FAD/NAD-bd_sf"/>
</dbReference>
<dbReference type="Gene3D" id="3.50.50.60">
    <property type="entry name" value="FAD/NAD(P)-binding domain"/>
    <property type="match status" value="1"/>
</dbReference>
<evidence type="ECO:0000256" key="3">
    <source>
        <dbReference type="ARBA" id="ARBA00002185"/>
    </source>
</evidence>
<keyword evidence="8 12" id="KW-0285">Flavoprotein</keyword>
<comment type="subcellular location">
    <subcellularLocation>
        <location evidence="12">Cytoplasm</location>
    </subcellularLocation>
</comment>
<reference evidence="15 16" key="1">
    <citation type="submission" date="2019-12" db="EMBL/GenBank/DDBJ databases">
        <title>Genome sequence of Streptomyces bambusae.</title>
        <authorList>
            <person name="Bansal K."/>
            <person name="Choksket S."/>
            <person name="Korpole S."/>
            <person name="Patil P.B."/>
        </authorList>
    </citation>
    <scope>NUCLEOTIDE SEQUENCE [LARGE SCALE GENOMIC DNA]</scope>
    <source>
        <strain evidence="15 16">SK60</strain>
    </source>
</reference>
<evidence type="ECO:0000313" key="15">
    <source>
        <dbReference type="EMBL" id="MBW5480617.1"/>
    </source>
</evidence>
<evidence type="ECO:0000256" key="8">
    <source>
        <dbReference type="ARBA" id="ARBA00022630"/>
    </source>
</evidence>
<dbReference type="Gene3D" id="1.10.3110.10">
    <property type="entry name" value="protoporphyrinogen ix oxidase, domain 3"/>
    <property type="match status" value="1"/>
</dbReference>
<evidence type="ECO:0000256" key="7">
    <source>
        <dbReference type="ARBA" id="ARBA00019046"/>
    </source>
</evidence>
<dbReference type="PANTHER" id="PTHR42923:SF3">
    <property type="entry name" value="PROTOPORPHYRINOGEN OXIDASE"/>
    <property type="match status" value="1"/>
</dbReference>
<keyword evidence="11 12" id="KW-0350">Heme biosynthesis</keyword>
<dbReference type="Proteomes" id="UP000812013">
    <property type="component" value="Unassembled WGS sequence"/>
</dbReference>
<accession>A0ABS6YYQ6</accession>
<dbReference type="Gene3D" id="3.90.660.20">
    <property type="entry name" value="Protoporphyrinogen oxidase, mitochondrial, domain 2"/>
    <property type="match status" value="1"/>
</dbReference>
<evidence type="ECO:0000256" key="12">
    <source>
        <dbReference type="RuleBase" id="RU364052"/>
    </source>
</evidence>
<keyword evidence="9 12" id="KW-0274">FAD</keyword>
<name>A0ABS6YYQ6_9ACTN</name>
<comment type="function">
    <text evidence="3 12">Involved in coproporphyrin-dependent heme b biosynthesis. Catalyzes the oxidation of coproporphyrinogen III to coproporphyrin III.</text>
</comment>
<evidence type="ECO:0000256" key="13">
    <source>
        <dbReference type="SAM" id="MobiDB-lite"/>
    </source>
</evidence>
<dbReference type="SUPFAM" id="SSF51905">
    <property type="entry name" value="FAD/NAD(P)-binding domain"/>
    <property type="match status" value="1"/>
</dbReference>
<dbReference type="GO" id="GO:0004729">
    <property type="term" value="F:oxygen-dependent protoporphyrinogen oxidase activity"/>
    <property type="evidence" value="ECO:0007669"/>
    <property type="project" value="UniProtKB-EC"/>
</dbReference>